<accession>A0ABD1QHU1</accession>
<proteinExistence type="predicted"/>
<reference evidence="3" key="1">
    <citation type="submission" date="2024-07" db="EMBL/GenBank/DDBJ databases">
        <title>Two chromosome-level genome assemblies of Korean endemic species Abeliophyllum distichum and Forsythia ovata (Oleaceae).</title>
        <authorList>
            <person name="Jang H."/>
        </authorList>
    </citation>
    <scope>NUCLEOTIDE SEQUENCE [LARGE SCALE GENOMIC DNA]</scope>
</reference>
<comment type="caution">
    <text evidence="2">The sequence shown here is derived from an EMBL/GenBank/DDBJ whole genome shotgun (WGS) entry which is preliminary data.</text>
</comment>
<evidence type="ECO:0008006" key="4">
    <source>
        <dbReference type="Google" id="ProtNLM"/>
    </source>
</evidence>
<evidence type="ECO:0000313" key="2">
    <source>
        <dbReference type="EMBL" id="KAL2474579.1"/>
    </source>
</evidence>
<evidence type="ECO:0000313" key="3">
    <source>
        <dbReference type="Proteomes" id="UP001604336"/>
    </source>
</evidence>
<protein>
    <recommendedName>
        <fullName evidence="4">Transposase</fullName>
    </recommendedName>
</protein>
<dbReference type="EMBL" id="JBFOLK010000011">
    <property type="protein sequence ID" value="KAL2474579.1"/>
    <property type="molecule type" value="Genomic_DNA"/>
</dbReference>
<name>A0ABD1QHU1_9LAMI</name>
<feature type="region of interest" description="Disordered" evidence="1">
    <location>
        <begin position="1"/>
        <end position="20"/>
    </location>
</feature>
<feature type="region of interest" description="Disordered" evidence="1">
    <location>
        <begin position="34"/>
        <end position="74"/>
    </location>
</feature>
<dbReference type="AlphaFoldDB" id="A0ABD1QHU1"/>
<organism evidence="2 3">
    <name type="scientific">Abeliophyllum distichum</name>
    <dbReference type="NCBI Taxonomy" id="126358"/>
    <lineage>
        <taxon>Eukaryota</taxon>
        <taxon>Viridiplantae</taxon>
        <taxon>Streptophyta</taxon>
        <taxon>Embryophyta</taxon>
        <taxon>Tracheophyta</taxon>
        <taxon>Spermatophyta</taxon>
        <taxon>Magnoliopsida</taxon>
        <taxon>eudicotyledons</taxon>
        <taxon>Gunneridae</taxon>
        <taxon>Pentapetalae</taxon>
        <taxon>asterids</taxon>
        <taxon>lamiids</taxon>
        <taxon>Lamiales</taxon>
        <taxon>Oleaceae</taxon>
        <taxon>Forsythieae</taxon>
        <taxon>Abeliophyllum</taxon>
    </lineage>
</organism>
<dbReference type="Proteomes" id="UP001604336">
    <property type="component" value="Unassembled WGS sequence"/>
</dbReference>
<evidence type="ECO:0000256" key="1">
    <source>
        <dbReference type="SAM" id="MobiDB-lite"/>
    </source>
</evidence>
<sequence>MEDNDRVDIDDYYATPNLDDTNLDNEEVHIRIDISSSEHSYSDDENHSNAGIQENGGSKNSGRGHNKPQWSKSGKEKIEFTKDRLCIVPKDAKLSRYLGSLARTYNFVPLSHTDWRSHKDHVVEKMWKVISAKILQELTQLVATRSEETPELWLQSYVIARGFKTGGRVRSYGDVVTPNMVP</sequence>
<keyword evidence="3" id="KW-1185">Reference proteome</keyword>
<gene>
    <name evidence="2" type="ORF">Adt_35315</name>
</gene>
<feature type="compositionally biased region" description="Polar residues" evidence="1">
    <location>
        <begin position="48"/>
        <end position="72"/>
    </location>
</feature>